<keyword evidence="4 5" id="KW-0472">Membrane</keyword>
<keyword evidence="6" id="KW-0813">Transport</keyword>
<dbReference type="SUPFAM" id="SSF103506">
    <property type="entry name" value="Mitochondrial carrier"/>
    <property type="match status" value="1"/>
</dbReference>
<evidence type="ECO:0000256" key="4">
    <source>
        <dbReference type="ARBA" id="ARBA00023136"/>
    </source>
</evidence>
<evidence type="ECO:0000313" key="9">
    <source>
        <dbReference type="Proteomes" id="UP001061958"/>
    </source>
</evidence>
<protein>
    <recommendedName>
        <fullName evidence="10">Mitochondrial carrier protein</fullName>
    </recommendedName>
</protein>
<evidence type="ECO:0000256" key="3">
    <source>
        <dbReference type="ARBA" id="ARBA00022737"/>
    </source>
</evidence>
<organism evidence="8 9">
    <name type="scientific">Galdieria partita</name>
    <dbReference type="NCBI Taxonomy" id="83374"/>
    <lineage>
        <taxon>Eukaryota</taxon>
        <taxon>Rhodophyta</taxon>
        <taxon>Bangiophyceae</taxon>
        <taxon>Galdieriales</taxon>
        <taxon>Galdieriaceae</taxon>
        <taxon>Galdieria</taxon>
    </lineage>
</organism>
<dbReference type="OrthoDB" id="2139348at2759"/>
<name>A0A9C7PZ76_9RHOD</name>
<dbReference type="Gene3D" id="1.50.40.10">
    <property type="entry name" value="Mitochondrial carrier domain"/>
    <property type="match status" value="2"/>
</dbReference>
<feature type="repeat" description="Solcar" evidence="5">
    <location>
        <begin position="265"/>
        <end position="359"/>
    </location>
</feature>
<comment type="caution">
    <text evidence="8">The sequence shown here is derived from an EMBL/GenBank/DDBJ whole genome shotgun (WGS) entry which is preliminary data.</text>
</comment>
<dbReference type="EMBL" id="BQMJ01000040">
    <property type="protein sequence ID" value="GJQ13155.1"/>
    <property type="molecule type" value="Genomic_DNA"/>
</dbReference>
<dbReference type="GO" id="GO:0016020">
    <property type="term" value="C:membrane"/>
    <property type="evidence" value="ECO:0007669"/>
    <property type="project" value="UniProtKB-SubCell"/>
</dbReference>
<keyword evidence="9" id="KW-1185">Reference proteome</keyword>
<reference evidence="8" key="1">
    <citation type="journal article" date="2022" name="Proc. Natl. Acad. Sci. U.S.A.">
        <title>Life cycle and functional genomics of the unicellular red alga Galdieria for elucidating algal and plant evolution and industrial use.</title>
        <authorList>
            <person name="Hirooka S."/>
            <person name="Itabashi T."/>
            <person name="Ichinose T.M."/>
            <person name="Onuma R."/>
            <person name="Fujiwara T."/>
            <person name="Yamashita S."/>
            <person name="Jong L.W."/>
            <person name="Tomita R."/>
            <person name="Iwane A.H."/>
            <person name="Miyagishima S.Y."/>
        </authorList>
    </citation>
    <scope>NUCLEOTIDE SEQUENCE</scope>
    <source>
        <strain evidence="8">NBRC 102759</strain>
    </source>
</reference>
<evidence type="ECO:0000256" key="5">
    <source>
        <dbReference type="PROSITE-ProRule" id="PRU00282"/>
    </source>
</evidence>
<dbReference type="Pfam" id="PF00153">
    <property type="entry name" value="Mito_carr"/>
    <property type="match status" value="2"/>
</dbReference>
<keyword evidence="3" id="KW-0677">Repeat</keyword>
<dbReference type="PANTHER" id="PTHR24089">
    <property type="entry name" value="SOLUTE CARRIER FAMILY 25"/>
    <property type="match status" value="1"/>
</dbReference>
<evidence type="ECO:0008006" key="10">
    <source>
        <dbReference type="Google" id="ProtNLM"/>
    </source>
</evidence>
<evidence type="ECO:0000256" key="7">
    <source>
        <dbReference type="SAM" id="Phobius"/>
    </source>
</evidence>
<proteinExistence type="inferred from homology"/>
<dbReference type="PROSITE" id="PS50920">
    <property type="entry name" value="SOLCAR"/>
    <property type="match status" value="2"/>
</dbReference>
<keyword evidence="2 5" id="KW-0812">Transmembrane</keyword>
<dbReference type="InterPro" id="IPR018108">
    <property type="entry name" value="MCP_transmembrane"/>
</dbReference>
<dbReference type="Proteomes" id="UP001061958">
    <property type="component" value="Unassembled WGS sequence"/>
</dbReference>
<comment type="subcellular location">
    <subcellularLocation>
        <location evidence="1">Membrane</location>
        <topology evidence="1">Multi-pass membrane protein</topology>
    </subcellularLocation>
</comment>
<evidence type="ECO:0000256" key="2">
    <source>
        <dbReference type="ARBA" id="ARBA00022692"/>
    </source>
</evidence>
<evidence type="ECO:0000256" key="1">
    <source>
        <dbReference type="ARBA" id="ARBA00004141"/>
    </source>
</evidence>
<feature type="transmembrane region" description="Helical" evidence="7">
    <location>
        <begin position="221"/>
        <end position="242"/>
    </location>
</feature>
<gene>
    <name evidence="8" type="ORF">GpartN1_g4946.t1</name>
</gene>
<dbReference type="InterPro" id="IPR023395">
    <property type="entry name" value="MCP_dom_sf"/>
</dbReference>
<reference evidence="8" key="2">
    <citation type="submission" date="2022-01" db="EMBL/GenBank/DDBJ databases">
        <authorList>
            <person name="Hirooka S."/>
            <person name="Miyagishima S.Y."/>
        </authorList>
    </citation>
    <scope>NUCLEOTIDE SEQUENCE</scope>
    <source>
        <strain evidence="8">NBRC 102759</strain>
    </source>
</reference>
<evidence type="ECO:0000313" key="8">
    <source>
        <dbReference type="EMBL" id="GJQ13155.1"/>
    </source>
</evidence>
<feature type="repeat" description="Solcar" evidence="5">
    <location>
        <begin position="80"/>
        <end position="166"/>
    </location>
</feature>
<sequence>MKSRNRTCVCHSSNRCHACSSLCFLHSIPENNLHIEKFSLPHYSLTSSTKQLNFLESFITNFYIGSIPVKKPRENDKFIPRLCKIFMAGFVSGALTSIVITPVEVVTALKSRVNSPYSSLSLPSILLRVWKEQGWKGLFDGWTGFVLKSAVTKSLRLALFEQTKYFLQTKIHPSREITPKERILAVSVTSMIAMAVCYPLHATQTLKMKGLDPPKNVRVVYGGLFPAVLRMVPQYGLEYLFYDILRTEVSRRKRRKYSNTSYVDLNLWSLLVLSAVSSLFAQTIAQPFNVVSKRMTVLSATDSDKWLKYSQLTAMFSVASDVWRESGIFGFFKGLRYRYLKAIPSVVMSKVAMLCLNNRLGLSPSIAKFRVASTFSWKNAYFSSSLSFRVSFHYTDSLYS</sequence>
<keyword evidence="7" id="KW-1133">Transmembrane helix</keyword>
<feature type="transmembrane region" description="Helical" evidence="7">
    <location>
        <begin position="263"/>
        <end position="285"/>
    </location>
</feature>
<accession>A0A9C7PZ76</accession>
<evidence type="ECO:0000256" key="6">
    <source>
        <dbReference type="RuleBase" id="RU000488"/>
    </source>
</evidence>
<dbReference type="AlphaFoldDB" id="A0A9C7PZ76"/>
<comment type="similarity">
    <text evidence="6">Belongs to the mitochondrial carrier (TC 2.A.29) family.</text>
</comment>
<feature type="transmembrane region" description="Helical" evidence="7">
    <location>
        <begin position="183"/>
        <end position="201"/>
    </location>
</feature>